<dbReference type="Proteomes" id="UP001162483">
    <property type="component" value="Unassembled WGS sequence"/>
</dbReference>
<dbReference type="EMBL" id="CATNWA010009775">
    <property type="protein sequence ID" value="CAI9558620.1"/>
    <property type="molecule type" value="Genomic_DNA"/>
</dbReference>
<feature type="non-terminal residue" evidence="2">
    <location>
        <position position="103"/>
    </location>
</feature>
<gene>
    <name evidence="2" type="ORF">SPARVUS_LOCUS4920593</name>
</gene>
<organism evidence="2 3">
    <name type="scientific">Staurois parvus</name>
    <dbReference type="NCBI Taxonomy" id="386267"/>
    <lineage>
        <taxon>Eukaryota</taxon>
        <taxon>Metazoa</taxon>
        <taxon>Chordata</taxon>
        <taxon>Craniata</taxon>
        <taxon>Vertebrata</taxon>
        <taxon>Euteleostomi</taxon>
        <taxon>Amphibia</taxon>
        <taxon>Batrachia</taxon>
        <taxon>Anura</taxon>
        <taxon>Neobatrachia</taxon>
        <taxon>Ranoidea</taxon>
        <taxon>Ranidae</taxon>
        <taxon>Staurois</taxon>
    </lineage>
</organism>
<protein>
    <submittedName>
        <fullName evidence="2">Uncharacterized protein</fullName>
    </submittedName>
</protein>
<evidence type="ECO:0000256" key="1">
    <source>
        <dbReference type="SAM" id="MobiDB-lite"/>
    </source>
</evidence>
<proteinExistence type="predicted"/>
<feature type="region of interest" description="Disordered" evidence="1">
    <location>
        <begin position="81"/>
        <end position="103"/>
    </location>
</feature>
<keyword evidence="3" id="KW-1185">Reference proteome</keyword>
<name>A0ABN9CEU4_9NEOB</name>
<sequence length="103" mass="11146">MPPCGSDLLLLTWRVTRPFSAHCFVPHRPHGYRYGLSDLAPAPPSIPLSPSRNLWQAPLLLVAIPGGRDLVSAHSKSIPTIRGPGEQVNRDLDSTLWGSLTSG</sequence>
<evidence type="ECO:0000313" key="3">
    <source>
        <dbReference type="Proteomes" id="UP001162483"/>
    </source>
</evidence>
<comment type="caution">
    <text evidence="2">The sequence shown here is derived from an EMBL/GenBank/DDBJ whole genome shotgun (WGS) entry which is preliminary data.</text>
</comment>
<reference evidence="2" key="1">
    <citation type="submission" date="2023-05" db="EMBL/GenBank/DDBJ databases">
        <authorList>
            <person name="Stuckert A."/>
        </authorList>
    </citation>
    <scope>NUCLEOTIDE SEQUENCE</scope>
</reference>
<evidence type="ECO:0000313" key="2">
    <source>
        <dbReference type="EMBL" id="CAI9558620.1"/>
    </source>
</evidence>
<accession>A0ABN9CEU4</accession>